<accession>A0ABD5NFW3</accession>
<sequence>MDGEVSAEELAAVLDEDGVRVVDIRRRGAYAQGHIPGSECIPFGELPQSVDDLAGAERVVTVCPHGESSVRAARLVASYEGLDDDATVESLAEGLAGWPGDLEAASSDEGPATDAPF</sequence>
<dbReference type="RefSeq" id="WP_232570811.1">
    <property type="nucleotide sequence ID" value="NZ_CP089466.1"/>
</dbReference>
<dbReference type="GeneID" id="69118927"/>
<dbReference type="PROSITE" id="PS50206">
    <property type="entry name" value="RHODANESE_3"/>
    <property type="match status" value="1"/>
</dbReference>
<dbReference type="InterPro" id="IPR036873">
    <property type="entry name" value="Rhodanese-like_dom_sf"/>
</dbReference>
<evidence type="ECO:0000256" key="1">
    <source>
        <dbReference type="SAM" id="MobiDB-lite"/>
    </source>
</evidence>
<dbReference type="SUPFAM" id="SSF52821">
    <property type="entry name" value="Rhodanese/Cell cycle control phosphatase"/>
    <property type="match status" value="1"/>
</dbReference>
<dbReference type="InterPro" id="IPR001763">
    <property type="entry name" value="Rhodanese-like_dom"/>
</dbReference>
<dbReference type="PANTHER" id="PTHR43031:SF1">
    <property type="entry name" value="PYRIDINE NUCLEOTIDE-DISULPHIDE OXIDOREDUCTASE"/>
    <property type="match status" value="1"/>
</dbReference>
<dbReference type="EMBL" id="JBHRWN010000002">
    <property type="protein sequence ID" value="MFC3478071.1"/>
    <property type="molecule type" value="Genomic_DNA"/>
</dbReference>
<dbReference type="Gene3D" id="3.40.250.10">
    <property type="entry name" value="Rhodanese-like domain"/>
    <property type="match status" value="1"/>
</dbReference>
<keyword evidence="4" id="KW-1185">Reference proteome</keyword>
<evidence type="ECO:0000259" key="2">
    <source>
        <dbReference type="PROSITE" id="PS50206"/>
    </source>
</evidence>
<reference evidence="3 4" key="1">
    <citation type="journal article" date="2019" name="Int. J. Syst. Evol. Microbiol.">
        <title>The Global Catalogue of Microorganisms (GCM) 10K type strain sequencing project: providing services to taxonomists for standard genome sequencing and annotation.</title>
        <authorList>
            <consortium name="The Broad Institute Genomics Platform"/>
            <consortium name="The Broad Institute Genome Sequencing Center for Infectious Disease"/>
            <person name="Wu L."/>
            <person name="Ma J."/>
        </authorList>
    </citation>
    <scope>NUCLEOTIDE SEQUENCE [LARGE SCALE GENOMIC DNA]</scope>
    <source>
        <strain evidence="3 4">CGMCC 1.12562</strain>
    </source>
</reference>
<evidence type="ECO:0000313" key="3">
    <source>
        <dbReference type="EMBL" id="MFC3478071.1"/>
    </source>
</evidence>
<organism evidence="3 4">
    <name type="scientific">Halobacterium litoreum</name>
    <dbReference type="NCBI Taxonomy" id="2039234"/>
    <lineage>
        <taxon>Archaea</taxon>
        <taxon>Methanobacteriati</taxon>
        <taxon>Methanobacteriota</taxon>
        <taxon>Stenosarchaea group</taxon>
        <taxon>Halobacteria</taxon>
        <taxon>Halobacteriales</taxon>
        <taxon>Halobacteriaceae</taxon>
        <taxon>Halobacterium</taxon>
    </lineage>
</organism>
<dbReference type="InterPro" id="IPR050229">
    <property type="entry name" value="GlpE_sulfurtransferase"/>
</dbReference>
<feature type="region of interest" description="Disordered" evidence="1">
    <location>
        <begin position="98"/>
        <end position="117"/>
    </location>
</feature>
<dbReference type="CDD" id="cd00158">
    <property type="entry name" value="RHOD"/>
    <property type="match status" value="1"/>
</dbReference>
<dbReference type="SMART" id="SM00450">
    <property type="entry name" value="RHOD"/>
    <property type="match status" value="1"/>
</dbReference>
<evidence type="ECO:0000313" key="4">
    <source>
        <dbReference type="Proteomes" id="UP001595660"/>
    </source>
</evidence>
<comment type="caution">
    <text evidence="3">The sequence shown here is derived from an EMBL/GenBank/DDBJ whole genome shotgun (WGS) entry which is preliminary data.</text>
</comment>
<dbReference type="AlphaFoldDB" id="A0ABD5NFW3"/>
<feature type="domain" description="Rhodanese" evidence="2">
    <location>
        <begin position="15"/>
        <end position="104"/>
    </location>
</feature>
<gene>
    <name evidence="3" type="ORF">ACFOKC_10090</name>
</gene>
<dbReference type="PANTHER" id="PTHR43031">
    <property type="entry name" value="FAD-DEPENDENT OXIDOREDUCTASE"/>
    <property type="match status" value="1"/>
</dbReference>
<proteinExistence type="predicted"/>
<dbReference type="Pfam" id="PF00581">
    <property type="entry name" value="Rhodanese"/>
    <property type="match status" value="1"/>
</dbReference>
<name>A0ABD5NFW3_9EURY</name>
<dbReference type="Proteomes" id="UP001595660">
    <property type="component" value="Unassembled WGS sequence"/>
</dbReference>
<protein>
    <submittedName>
        <fullName evidence="3">Rhodanese-like domain-containing protein</fullName>
    </submittedName>
</protein>